<keyword evidence="6 8" id="KW-1133">Transmembrane helix</keyword>
<keyword evidence="4" id="KW-0547">Nucleotide-binding</keyword>
<evidence type="ECO:0000256" key="7">
    <source>
        <dbReference type="ARBA" id="ARBA00023136"/>
    </source>
</evidence>
<gene>
    <name evidence="10" type="ORF">PCG10_002044</name>
</gene>
<keyword evidence="11" id="KW-1185">Reference proteome</keyword>
<feature type="transmembrane region" description="Helical" evidence="8">
    <location>
        <begin position="82"/>
        <end position="105"/>
    </location>
</feature>
<sequence>MVLGANGQAIKQGTYTELRDYADNLSEIHGIKPTRTDEMERIDDLESPSNYTADPISAPSPDVHRQTTDLAVYKYYFSALGWFRIVALLLFLITEAGISAFRYVWVDLWSSSSDNITASHLGYWLGLYGAFSVIQALSLTLAVFWTWVIIVPAASKNLHSIVLHIQFAPLSFLSNVDTGVLVTRFSQDMRLVDMILPRGFISTGFLFFGAIAQGATAIASLPYLAVALPLLLGALVLIQRFYLKTSRQLRLLECVVTFYIFSALIYPAYFNFAFMELIHITYRIELKSPLYTHFIESLAGIATIRAFSWTHTAMSRMISTLDTAQRPYYLLLCIQRWLSLVLNLIVAAITVLLVGISFALRNRVDSGLLGIALVMMMDLGLGLSELIQN</sequence>
<accession>A0A9P5GAB5</accession>
<dbReference type="Proteomes" id="UP000701341">
    <property type="component" value="Unassembled WGS sequence"/>
</dbReference>
<reference evidence="10" key="1">
    <citation type="submission" date="2020-02" db="EMBL/GenBank/DDBJ databases">
        <authorList>
            <person name="Lichtner F.J."/>
        </authorList>
    </citation>
    <scope>NUCLEOTIDE SEQUENCE</scope>
    <source>
        <strain evidence="10">G10</strain>
    </source>
</reference>
<evidence type="ECO:0000256" key="2">
    <source>
        <dbReference type="ARBA" id="ARBA00022448"/>
    </source>
</evidence>
<keyword evidence="3 8" id="KW-0812">Transmembrane</keyword>
<feature type="domain" description="ABC transmembrane type-1" evidence="9">
    <location>
        <begin position="85"/>
        <end position="389"/>
    </location>
</feature>
<evidence type="ECO:0000256" key="8">
    <source>
        <dbReference type="SAM" id="Phobius"/>
    </source>
</evidence>
<keyword evidence="2" id="KW-0813">Transport</keyword>
<dbReference type="InterPro" id="IPR011527">
    <property type="entry name" value="ABC1_TM_dom"/>
</dbReference>
<dbReference type="GO" id="GO:0016020">
    <property type="term" value="C:membrane"/>
    <property type="evidence" value="ECO:0007669"/>
    <property type="project" value="UniProtKB-SubCell"/>
</dbReference>
<evidence type="ECO:0000259" key="9">
    <source>
        <dbReference type="PROSITE" id="PS50929"/>
    </source>
</evidence>
<feature type="transmembrane region" description="Helical" evidence="8">
    <location>
        <begin position="328"/>
        <end position="360"/>
    </location>
</feature>
<dbReference type="GO" id="GO:0140359">
    <property type="term" value="F:ABC-type transporter activity"/>
    <property type="evidence" value="ECO:0007669"/>
    <property type="project" value="InterPro"/>
</dbReference>
<feature type="transmembrane region" description="Helical" evidence="8">
    <location>
        <begin position="125"/>
        <end position="150"/>
    </location>
</feature>
<protein>
    <recommendedName>
        <fullName evidence="9">ABC transmembrane type-1 domain-containing protein</fullName>
    </recommendedName>
</protein>
<dbReference type="Gene3D" id="1.20.1560.10">
    <property type="entry name" value="ABC transporter type 1, transmembrane domain"/>
    <property type="match status" value="1"/>
</dbReference>
<evidence type="ECO:0000256" key="4">
    <source>
        <dbReference type="ARBA" id="ARBA00022741"/>
    </source>
</evidence>
<organism evidence="10 11">
    <name type="scientific">Penicillium crustosum</name>
    <name type="common">Blue mold fungus</name>
    <dbReference type="NCBI Taxonomy" id="36656"/>
    <lineage>
        <taxon>Eukaryota</taxon>
        <taxon>Fungi</taxon>
        <taxon>Dikarya</taxon>
        <taxon>Ascomycota</taxon>
        <taxon>Pezizomycotina</taxon>
        <taxon>Eurotiomycetes</taxon>
        <taxon>Eurotiomycetidae</taxon>
        <taxon>Eurotiales</taxon>
        <taxon>Aspergillaceae</taxon>
        <taxon>Penicillium</taxon>
    </lineage>
</organism>
<comment type="subcellular location">
    <subcellularLocation>
        <location evidence="1">Membrane</location>
        <topology evidence="1">Multi-pass membrane protein</topology>
    </subcellularLocation>
</comment>
<feature type="transmembrane region" description="Helical" evidence="8">
    <location>
        <begin position="195"/>
        <end position="215"/>
    </location>
</feature>
<evidence type="ECO:0000313" key="11">
    <source>
        <dbReference type="Proteomes" id="UP000701341"/>
    </source>
</evidence>
<evidence type="ECO:0000256" key="3">
    <source>
        <dbReference type="ARBA" id="ARBA00022692"/>
    </source>
</evidence>
<evidence type="ECO:0000256" key="6">
    <source>
        <dbReference type="ARBA" id="ARBA00022989"/>
    </source>
</evidence>
<evidence type="ECO:0000256" key="1">
    <source>
        <dbReference type="ARBA" id="ARBA00004141"/>
    </source>
</evidence>
<dbReference type="CDD" id="cd18580">
    <property type="entry name" value="ABC_6TM_ABCC_D2"/>
    <property type="match status" value="1"/>
</dbReference>
<dbReference type="SUPFAM" id="SSF90123">
    <property type="entry name" value="ABC transporter transmembrane region"/>
    <property type="match status" value="1"/>
</dbReference>
<evidence type="ECO:0000256" key="5">
    <source>
        <dbReference type="ARBA" id="ARBA00022840"/>
    </source>
</evidence>
<keyword evidence="7 8" id="KW-0472">Membrane</keyword>
<dbReference type="InterPro" id="IPR036640">
    <property type="entry name" value="ABC1_TM_sf"/>
</dbReference>
<dbReference type="PROSITE" id="PS50929">
    <property type="entry name" value="ABC_TM1F"/>
    <property type="match status" value="1"/>
</dbReference>
<evidence type="ECO:0000313" key="10">
    <source>
        <dbReference type="EMBL" id="KAF7516591.1"/>
    </source>
</evidence>
<dbReference type="InterPro" id="IPR044726">
    <property type="entry name" value="ABCC_6TM_D2"/>
</dbReference>
<dbReference type="GO" id="GO:0005524">
    <property type="term" value="F:ATP binding"/>
    <property type="evidence" value="ECO:0007669"/>
    <property type="project" value="UniProtKB-KW"/>
</dbReference>
<dbReference type="InterPro" id="IPR050173">
    <property type="entry name" value="ABC_transporter_C-like"/>
</dbReference>
<comment type="caution">
    <text evidence="10">The sequence shown here is derived from an EMBL/GenBank/DDBJ whole genome shotgun (WGS) entry which is preliminary data.</text>
</comment>
<dbReference type="PANTHER" id="PTHR24223">
    <property type="entry name" value="ATP-BINDING CASSETTE SUB-FAMILY C"/>
    <property type="match status" value="1"/>
</dbReference>
<name>A0A9P5GAB5_PENCR</name>
<feature type="transmembrane region" description="Helical" evidence="8">
    <location>
        <begin position="221"/>
        <end position="238"/>
    </location>
</feature>
<feature type="transmembrane region" description="Helical" evidence="8">
    <location>
        <begin position="250"/>
        <end position="270"/>
    </location>
</feature>
<dbReference type="EMBL" id="JAAOZQ010000134">
    <property type="protein sequence ID" value="KAF7516591.1"/>
    <property type="molecule type" value="Genomic_DNA"/>
</dbReference>
<dbReference type="AlphaFoldDB" id="A0A9P5GAB5"/>
<dbReference type="Pfam" id="PF00664">
    <property type="entry name" value="ABC_membrane"/>
    <property type="match status" value="1"/>
</dbReference>
<dbReference type="PANTHER" id="PTHR24223:SF399">
    <property type="entry name" value="ABC TRANSPORTER ATNG"/>
    <property type="match status" value="1"/>
</dbReference>
<proteinExistence type="predicted"/>
<keyword evidence="5" id="KW-0067">ATP-binding</keyword>
<feature type="transmembrane region" description="Helical" evidence="8">
    <location>
        <begin position="366"/>
        <end position="387"/>
    </location>
</feature>